<dbReference type="Proteomes" id="UP000015105">
    <property type="component" value="Chromosome 6D"/>
</dbReference>
<evidence type="ECO:0000256" key="1">
    <source>
        <dbReference type="SAM" id="MobiDB-lite"/>
    </source>
</evidence>
<proteinExistence type="predicted"/>
<reference evidence="2" key="4">
    <citation type="submission" date="2019-03" db="UniProtKB">
        <authorList>
            <consortium name="EnsemblPlants"/>
        </authorList>
    </citation>
    <scope>IDENTIFICATION</scope>
</reference>
<accession>A0A453NHT7</accession>
<evidence type="ECO:0000313" key="2">
    <source>
        <dbReference type="EnsemblPlants" id="AET6Gv20372600.1"/>
    </source>
</evidence>
<reference evidence="3" key="2">
    <citation type="journal article" date="2017" name="Nat. Plants">
        <title>The Aegilops tauschii genome reveals multiple impacts of transposons.</title>
        <authorList>
            <person name="Zhao G."/>
            <person name="Zou C."/>
            <person name="Li K."/>
            <person name="Wang K."/>
            <person name="Li T."/>
            <person name="Gao L."/>
            <person name="Zhang X."/>
            <person name="Wang H."/>
            <person name="Yang Z."/>
            <person name="Liu X."/>
            <person name="Jiang W."/>
            <person name="Mao L."/>
            <person name="Kong X."/>
            <person name="Jiao Y."/>
            <person name="Jia J."/>
        </authorList>
    </citation>
    <scope>NUCLEOTIDE SEQUENCE [LARGE SCALE GENOMIC DNA]</scope>
    <source>
        <strain evidence="3">cv. AL8/78</strain>
    </source>
</reference>
<dbReference type="Gramene" id="AET6Gv20372600.1">
    <property type="protein sequence ID" value="AET6Gv20372600.1"/>
    <property type="gene ID" value="AET6Gv20372600"/>
</dbReference>
<reference evidence="2" key="3">
    <citation type="journal article" date="2017" name="Nature">
        <title>Genome sequence of the progenitor of the wheat D genome Aegilops tauschii.</title>
        <authorList>
            <person name="Luo M.C."/>
            <person name="Gu Y.Q."/>
            <person name="Puiu D."/>
            <person name="Wang H."/>
            <person name="Twardziok S.O."/>
            <person name="Deal K.R."/>
            <person name="Huo N."/>
            <person name="Zhu T."/>
            <person name="Wang L."/>
            <person name="Wang Y."/>
            <person name="McGuire P.E."/>
            <person name="Liu S."/>
            <person name="Long H."/>
            <person name="Ramasamy R.K."/>
            <person name="Rodriguez J.C."/>
            <person name="Van S.L."/>
            <person name="Yuan L."/>
            <person name="Wang Z."/>
            <person name="Xia Z."/>
            <person name="Xiao L."/>
            <person name="Anderson O.D."/>
            <person name="Ouyang S."/>
            <person name="Liang Y."/>
            <person name="Zimin A.V."/>
            <person name="Pertea G."/>
            <person name="Qi P."/>
            <person name="Bennetzen J.L."/>
            <person name="Dai X."/>
            <person name="Dawson M.W."/>
            <person name="Muller H.G."/>
            <person name="Kugler K."/>
            <person name="Rivarola-Duarte L."/>
            <person name="Spannagl M."/>
            <person name="Mayer K.F.X."/>
            <person name="Lu F.H."/>
            <person name="Bevan M.W."/>
            <person name="Leroy P."/>
            <person name="Li P."/>
            <person name="You F.M."/>
            <person name="Sun Q."/>
            <person name="Liu Z."/>
            <person name="Lyons E."/>
            <person name="Wicker T."/>
            <person name="Salzberg S.L."/>
            <person name="Devos K.M."/>
            <person name="Dvorak J."/>
        </authorList>
    </citation>
    <scope>NUCLEOTIDE SEQUENCE [LARGE SCALE GENOMIC DNA]</scope>
    <source>
        <strain evidence="2">cv. AL8/78</strain>
    </source>
</reference>
<keyword evidence="3" id="KW-1185">Reference proteome</keyword>
<reference evidence="2" key="5">
    <citation type="journal article" date="2021" name="G3 (Bethesda)">
        <title>Aegilops tauschii genome assembly Aet v5.0 features greater sequence contiguity and improved annotation.</title>
        <authorList>
            <person name="Wang L."/>
            <person name="Zhu T."/>
            <person name="Rodriguez J.C."/>
            <person name="Deal K.R."/>
            <person name="Dubcovsky J."/>
            <person name="McGuire P.E."/>
            <person name="Lux T."/>
            <person name="Spannagl M."/>
            <person name="Mayer K.F.X."/>
            <person name="Baldrich P."/>
            <person name="Meyers B.C."/>
            <person name="Huo N."/>
            <person name="Gu Y.Q."/>
            <person name="Zhou H."/>
            <person name="Devos K.M."/>
            <person name="Bennetzen J.L."/>
            <person name="Unver T."/>
            <person name="Budak H."/>
            <person name="Gulick P.J."/>
            <person name="Galiba G."/>
            <person name="Kalapos B."/>
            <person name="Nelson D.R."/>
            <person name="Li P."/>
            <person name="You F.M."/>
            <person name="Luo M.C."/>
            <person name="Dvorak J."/>
        </authorList>
    </citation>
    <scope>NUCLEOTIDE SEQUENCE [LARGE SCALE GENOMIC DNA]</scope>
    <source>
        <strain evidence="2">cv. AL8/78</strain>
    </source>
</reference>
<sequence length="184" mass="20453">MCISSVGGRPMQRNTARDTPRECVGVFCAAHRPRLPPATAQEGESRRPLSQNFTPWRSPSPLCPLLFPPGRRRRGAIRRDVHQRRRLRRVCVFRAFFFFLGHRVCLIPVPNLNNVDQGSLICTGSGSPEHSSSSTPVTKSPGSRVIFHSSGDSTQVCITPDLPRARPSSTNVAGKNHFLHFFGR</sequence>
<reference evidence="3" key="1">
    <citation type="journal article" date="2014" name="Science">
        <title>Ancient hybridizations among the ancestral genomes of bread wheat.</title>
        <authorList>
            <consortium name="International Wheat Genome Sequencing Consortium,"/>
            <person name="Marcussen T."/>
            <person name="Sandve S.R."/>
            <person name="Heier L."/>
            <person name="Spannagl M."/>
            <person name="Pfeifer M."/>
            <person name="Jakobsen K.S."/>
            <person name="Wulff B.B."/>
            <person name="Steuernagel B."/>
            <person name="Mayer K.F."/>
            <person name="Olsen O.A."/>
        </authorList>
    </citation>
    <scope>NUCLEOTIDE SEQUENCE [LARGE SCALE GENOMIC DNA]</scope>
    <source>
        <strain evidence="3">cv. AL8/78</strain>
    </source>
</reference>
<organism evidence="2 3">
    <name type="scientific">Aegilops tauschii subsp. strangulata</name>
    <name type="common">Goatgrass</name>
    <dbReference type="NCBI Taxonomy" id="200361"/>
    <lineage>
        <taxon>Eukaryota</taxon>
        <taxon>Viridiplantae</taxon>
        <taxon>Streptophyta</taxon>
        <taxon>Embryophyta</taxon>
        <taxon>Tracheophyta</taxon>
        <taxon>Spermatophyta</taxon>
        <taxon>Magnoliopsida</taxon>
        <taxon>Liliopsida</taxon>
        <taxon>Poales</taxon>
        <taxon>Poaceae</taxon>
        <taxon>BOP clade</taxon>
        <taxon>Pooideae</taxon>
        <taxon>Triticodae</taxon>
        <taxon>Triticeae</taxon>
        <taxon>Triticinae</taxon>
        <taxon>Aegilops</taxon>
    </lineage>
</organism>
<name>A0A453NHT7_AEGTS</name>
<evidence type="ECO:0000313" key="3">
    <source>
        <dbReference type="Proteomes" id="UP000015105"/>
    </source>
</evidence>
<dbReference type="AlphaFoldDB" id="A0A453NHT7"/>
<feature type="region of interest" description="Disordered" evidence="1">
    <location>
        <begin position="36"/>
        <end position="56"/>
    </location>
</feature>
<protein>
    <submittedName>
        <fullName evidence="2">Uncharacterized protein</fullName>
    </submittedName>
</protein>
<dbReference type="EnsemblPlants" id="AET6Gv20372600.1">
    <property type="protein sequence ID" value="AET6Gv20372600.1"/>
    <property type="gene ID" value="AET6Gv20372600"/>
</dbReference>